<evidence type="ECO:0000256" key="3">
    <source>
        <dbReference type="ARBA" id="ARBA00022692"/>
    </source>
</evidence>
<dbReference type="EMBL" id="JANBPT010000021">
    <property type="protein sequence ID" value="KAJ1929890.1"/>
    <property type="molecule type" value="Genomic_DNA"/>
</dbReference>
<dbReference type="InterPro" id="IPR023214">
    <property type="entry name" value="HAD_sf"/>
</dbReference>
<dbReference type="InterPro" id="IPR006544">
    <property type="entry name" value="P-type_TPase_V"/>
</dbReference>
<dbReference type="PANTHER" id="PTHR45630:SF11">
    <property type="entry name" value="CATION-TRANSPORTING P-TYPE ATPASE N-TERMINAL DOMAIN-CONTAINING PROTEIN"/>
    <property type="match status" value="1"/>
</dbReference>
<dbReference type="Gene3D" id="3.40.50.1000">
    <property type="entry name" value="HAD superfamily/HAD-like"/>
    <property type="match status" value="2"/>
</dbReference>
<feature type="transmembrane region" description="Helical" evidence="12">
    <location>
        <begin position="518"/>
        <end position="535"/>
    </location>
</feature>
<dbReference type="Gene3D" id="3.40.1110.10">
    <property type="entry name" value="Calcium-transporting ATPase, cytoplasmic domain N"/>
    <property type="match status" value="1"/>
</dbReference>
<dbReference type="SUPFAM" id="SSF81653">
    <property type="entry name" value="Calcium ATPase, transduction domain A"/>
    <property type="match status" value="1"/>
</dbReference>
<dbReference type="InterPro" id="IPR044492">
    <property type="entry name" value="P_typ_ATPase_HD_dom"/>
</dbReference>
<dbReference type="NCBIfam" id="TIGR01494">
    <property type="entry name" value="ATPase_P-type"/>
    <property type="match status" value="1"/>
</dbReference>
<dbReference type="SFLD" id="SFLDF00027">
    <property type="entry name" value="p-type_atpase"/>
    <property type="match status" value="1"/>
</dbReference>
<feature type="transmembrane region" description="Helical" evidence="12">
    <location>
        <begin position="1204"/>
        <end position="1227"/>
    </location>
</feature>
<feature type="transmembrane region" description="Helical" evidence="12">
    <location>
        <begin position="1428"/>
        <end position="1451"/>
    </location>
</feature>
<keyword evidence="6" id="KW-0067">ATP-binding</keyword>
<dbReference type="PANTHER" id="PTHR45630">
    <property type="entry name" value="CATION-TRANSPORTING ATPASE-RELATED"/>
    <property type="match status" value="1"/>
</dbReference>
<dbReference type="GO" id="GO:0019829">
    <property type="term" value="F:ATPase-coupled monoatomic cation transmembrane transporter activity"/>
    <property type="evidence" value="ECO:0007669"/>
    <property type="project" value="TreeGrafter"/>
</dbReference>
<feature type="signal peptide" evidence="13">
    <location>
        <begin position="1"/>
        <end position="20"/>
    </location>
</feature>
<dbReference type="InterPro" id="IPR023299">
    <property type="entry name" value="ATPase_P-typ_cyto_dom_N"/>
</dbReference>
<evidence type="ECO:0000256" key="1">
    <source>
        <dbReference type="ARBA" id="ARBA00004141"/>
    </source>
</evidence>
<dbReference type="PRINTS" id="PR00119">
    <property type="entry name" value="CATATPASE"/>
</dbReference>
<feature type="transmembrane region" description="Helical" evidence="12">
    <location>
        <begin position="1275"/>
        <end position="1297"/>
    </location>
</feature>
<evidence type="ECO:0000256" key="5">
    <source>
        <dbReference type="ARBA" id="ARBA00022741"/>
    </source>
</evidence>
<evidence type="ECO:0000256" key="7">
    <source>
        <dbReference type="ARBA" id="ARBA00022842"/>
    </source>
</evidence>
<keyword evidence="13" id="KW-0732">Signal</keyword>
<comment type="similarity">
    <text evidence="2">Belongs to the cation transport ATPase (P-type) (TC 3.A.3) family. Type V subfamily.</text>
</comment>
<feature type="chain" id="PRO_5040718745" description="P-type ATPase A domain-containing protein" evidence="13">
    <location>
        <begin position="21"/>
        <end position="1468"/>
    </location>
</feature>
<protein>
    <recommendedName>
        <fullName evidence="14">P-type ATPase A domain-containing protein</fullName>
    </recommendedName>
</protein>
<proteinExistence type="inferred from homology"/>
<feature type="transmembrane region" description="Helical" evidence="12">
    <location>
        <begin position="692"/>
        <end position="712"/>
    </location>
</feature>
<dbReference type="SUPFAM" id="SSF81660">
    <property type="entry name" value="Metal cation-transporting ATPase, ATP-binding domain N"/>
    <property type="match status" value="1"/>
</dbReference>
<evidence type="ECO:0000256" key="2">
    <source>
        <dbReference type="ARBA" id="ARBA00006000"/>
    </source>
</evidence>
<feature type="transmembrane region" description="Helical" evidence="12">
    <location>
        <begin position="718"/>
        <end position="740"/>
    </location>
</feature>
<dbReference type="SFLD" id="SFLDG00002">
    <property type="entry name" value="C1.7:_P-type_atpase_like"/>
    <property type="match status" value="1"/>
</dbReference>
<dbReference type="InterPro" id="IPR008250">
    <property type="entry name" value="ATPase_P-typ_transduc_dom_A_sf"/>
</dbReference>
<feature type="transmembrane region" description="Helical" evidence="12">
    <location>
        <begin position="286"/>
        <end position="307"/>
    </location>
</feature>
<dbReference type="GO" id="GO:0140358">
    <property type="term" value="F:P-type transmembrane transporter activity"/>
    <property type="evidence" value="ECO:0007669"/>
    <property type="project" value="InterPro"/>
</dbReference>
<dbReference type="GO" id="GO:0005524">
    <property type="term" value="F:ATP binding"/>
    <property type="evidence" value="ECO:0007669"/>
    <property type="project" value="UniProtKB-KW"/>
</dbReference>
<evidence type="ECO:0000256" key="4">
    <source>
        <dbReference type="ARBA" id="ARBA00022723"/>
    </source>
</evidence>
<organism evidence="15 16">
    <name type="scientific">Tieghemiomyces parasiticus</name>
    <dbReference type="NCBI Taxonomy" id="78921"/>
    <lineage>
        <taxon>Eukaryota</taxon>
        <taxon>Fungi</taxon>
        <taxon>Fungi incertae sedis</taxon>
        <taxon>Zoopagomycota</taxon>
        <taxon>Kickxellomycotina</taxon>
        <taxon>Dimargaritomycetes</taxon>
        <taxon>Dimargaritales</taxon>
        <taxon>Dimargaritaceae</taxon>
        <taxon>Tieghemiomyces</taxon>
    </lineage>
</organism>
<dbReference type="SUPFAM" id="SSF81665">
    <property type="entry name" value="Calcium ATPase, transmembrane domain M"/>
    <property type="match status" value="1"/>
</dbReference>
<feature type="transmembrane region" description="Helical" evidence="12">
    <location>
        <begin position="181"/>
        <end position="200"/>
    </location>
</feature>
<dbReference type="InterPro" id="IPR059000">
    <property type="entry name" value="ATPase_P-type_domA"/>
</dbReference>
<keyword evidence="5" id="KW-0547">Nucleotide-binding</keyword>
<reference evidence="15" key="1">
    <citation type="submission" date="2022-07" db="EMBL/GenBank/DDBJ databases">
        <title>Phylogenomic reconstructions and comparative analyses of Kickxellomycotina fungi.</title>
        <authorList>
            <person name="Reynolds N.K."/>
            <person name="Stajich J.E."/>
            <person name="Barry K."/>
            <person name="Grigoriev I.V."/>
            <person name="Crous P."/>
            <person name="Smith M.E."/>
        </authorList>
    </citation>
    <scope>NUCLEOTIDE SEQUENCE</scope>
    <source>
        <strain evidence="15">RSA 861</strain>
    </source>
</reference>
<dbReference type="SFLD" id="SFLDS00003">
    <property type="entry name" value="Haloacid_Dehalogenase"/>
    <property type="match status" value="1"/>
</dbReference>
<evidence type="ECO:0000313" key="16">
    <source>
        <dbReference type="Proteomes" id="UP001150569"/>
    </source>
</evidence>
<dbReference type="GO" id="GO:0046872">
    <property type="term" value="F:metal ion binding"/>
    <property type="evidence" value="ECO:0007669"/>
    <property type="project" value="UniProtKB-KW"/>
</dbReference>
<feature type="domain" description="P-type ATPase A" evidence="14">
    <location>
        <begin position="552"/>
        <end position="674"/>
    </location>
</feature>
<name>A0A9W8AFV7_9FUNG</name>
<dbReference type="Pfam" id="PF00122">
    <property type="entry name" value="E1-E2_ATPase"/>
    <property type="match status" value="1"/>
</dbReference>
<dbReference type="InterPro" id="IPR018303">
    <property type="entry name" value="ATPase_P-typ_P_site"/>
</dbReference>
<dbReference type="GO" id="GO:0016887">
    <property type="term" value="F:ATP hydrolysis activity"/>
    <property type="evidence" value="ECO:0007669"/>
    <property type="project" value="InterPro"/>
</dbReference>
<dbReference type="GO" id="GO:0016020">
    <property type="term" value="C:membrane"/>
    <property type="evidence" value="ECO:0007669"/>
    <property type="project" value="UniProtKB-SubCell"/>
</dbReference>
<sequence>MQLRSFSVLLAACVLGSVVAIPRFNDVNGEDAYGNQCPLLERNNVKCPSLCVADPSLCPASVAPRCDAGLNFCPDGTCQEDCEGVANVCMCDLDTAQAGSTLYPCAVVAPVSIPAYDPHNKDALVADYCGRTLNGNGNATADADAIIPYGYPPLPADQDRVWLQCPTPPEPTLSFTEPKFVIFYSLLGAQLGLLALWALVRSSQAKIFTQNPLCTDLVTPAFLRFQLVATSTSARNDHVLATERKHAAVPDSPGADRDTFSDLGVPGAADEVGLTTQGLRDSHMGLAVLTTVILSTLGWLVLLAIIVMDYYGVFDGIAYAVFANSQLSSRVFVVVWHLAVVWFLTMNMTETRFRNFFRQPCPLEEATFVQIAQPKDQVTVMESRSRWLRELRHWEARLERVLGHAVLITTAPVCRTASGCRYFEHQCTRYVYQTEPHLQCFQPFDLSVAATHTELHEQAGGITQATAEARQDLIGPNFIYVPVPSFPRAVLNEFLAFFYLYQMMCLWVWYYFNYYYMGIEQTAVILLAALIKVVIRLRSERKIKSLAEYRSACRVLRDHVWTDLQTVDLVPGDVLAITVGMQIPCDGALLQGEVVVDESSLTGEAMPVRKFSVKADNLPYQKLGNSRTNTLFDGTRVLQIMGSEPPAAANQSAPEAYLLVTATRTNTDKGRLVQRILYPATYSFIFDEHLKLVVLILLAWGGVCFLLIYWFLGNDISTWFYGVFTISFILSPLLPAMLVVGQSVAAGRLRARDIFCVDLPRIIIAGKVQAFCFDKTGTLTKEGLEFYGVQGVMASGDGTTPVFSTRQETVGEVDPLWQIGLATSHTVTDVNGQLVGNPVDVELFRATGWRLLSTGASPTQSEGYLDTLEGPTLDGRRTRVVHVVQRFEFVHARMSMSVAVRDPTTGHVHVFTKGSFEKIRGYARPASVPTNYGSVTAAWAKEGCYVLAMAHRDLGVADLATVRTMTREEMETDLEFMGLLLFKNQLKPDTADAIRELRDGDTRSLMITGDTALTGIYIARACEMVPLGTPVYLGDVDAKGGVTWTDVDTEQIVEDLDARLRAATPRRDGIPTGSGDEGTDENDDVKVLIKRTGGPTPELAVTGRAFDYLVAHDLIRTYLDHVRIFSRMTPDGKVACVQLHMERYITAMCGDGGNDCGALRAAHVGIALSEAEASIVSPFSTSRRTVQSCVELLRQGRTALATSFAGYKFLILYGETMAWLGLMQYYFSVIVPQPVWILIDGFITIPLCFSLTQARTRPRLAPRRPTARLLGPQTLASTIGQVLINLAFFIASIGLLYRQDWFRCHEFDASDVDAGQWWLLGDNYEAEIIGLTALYQFVNAAAAFNFGYYFRRAWWTNYLMVFLYAGFLTVVSLLTLLDPNRFSCLFRINCGSPDVLVGLGYPAPTWHIDDYNSPLGHNVLPQAYRWKLWGLCIGNCVTVLLYEYFVVLGPVGRYLRRRFGRAPKALNL</sequence>
<gene>
    <name evidence="15" type="ORF">IWQ60_000771</name>
</gene>
<feature type="region of interest" description="Disordered" evidence="11">
    <location>
        <begin position="1063"/>
        <end position="1083"/>
    </location>
</feature>
<keyword evidence="8" id="KW-1278">Translocase</keyword>
<evidence type="ECO:0000256" key="11">
    <source>
        <dbReference type="SAM" id="MobiDB-lite"/>
    </source>
</evidence>
<dbReference type="Gene3D" id="1.20.1110.10">
    <property type="entry name" value="Calcium-transporting ATPase, transmembrane domain"/>
    <property type="match status" value="1"/>
</dbReference>
<evidence type="ECO:0000259" key="14">
    <source>
        <dbReference type="Pfam" id="PF00122"/>
    </source>
</evidence>
<comment type="caution">
    <text evidence="15">The sequence shown here is derived from an EMBL/GenBank/DDBJ whole genome shotgun (WGS) entry which is preliminary data.</text>
</comment>
<dbReference type="InterPro" id="IPR023298">
    <property type="entry name" value="ATPase_P-typ_TM_dom_sf"/>
</dbReference>
<dbReference type="Proteomes" id="UP001150569">
    <property type="component" value="Unassembled WGS sequence"/>
</dbReference>
<dbReference type="InterPro" id="IPR001757">
    <property type="entry name" value="P_typ_ATPase"/>
</dbReference>
<evidence type="ECO:0000256" key="9">
    <source>
        <dbReference type="ARBA" id="ARBA00022989"/>
    </source>
</evidence>
<feature type="transmembrane region" description="Helical" evidence="12">
    <location>
        <begin position="327"/>
        <end position="345"/>
    </location>
</feature>
<keyword evidence="7" id="KW-0460">Magnesium</keyword>
<feature type="transmembrane region" description="Helical" evidence="12">
    <location>
        <begin position="1233"/>
        <end position="1254"/>
    </location>
</feature>
<comment type="subcellular location">
    <subcellularLocation>
        <location evidence="1">Membrane</location>
        <topology evidence="1">Multi-pass membrane protein</topology>
    </subcellularLocation>
</comment>
<dbReference type="InterPro" id="IPR036412">
    <property type="entry name" value="HAD-like_sf"/>
</dbReference>
<evidence type="ECO:0000256" key="10">
    <source>
        <dbReference type="ARBA" id="ARBA00023136"/>
    </source>
</evidence>
<evidence type="ECO:0000313" key="15">
    <source>
        <dbReference type="EMBL" id="KAJ1929890.1"/>
    </source>
</evidence>
<evidence type="ECO:0000256" key="8">
    <source>
        <dbReference type="ARBA" id="ARBA00022967"/>
    </source>
</evidence>
<evidence type="ECO:0000256" key="13">
    <source>
        <dbReference type="SAM" id="SignalP"/>
    </source>
</evidence>
<feature type="transmembrane region" description="Helical" evidence="12">
    <location>
        <begin position="1357"/>
        <end position="1377"/>
    </location>
</feature>
<evidence type="ECO:0000256" key="12">
    <source>
        <dbReference type="SAM" id="Phobius"/>
    </source>
</evidence>
<keyword evidence="10 12" id="KW-0472">Membrane</keyword>
<dbReference type="PROSITE" id="PS00154">
    <property type="entry name" value="ATPASE_E1_E2"/>
    <property type="match status" value="1"/>
</dbReference>
<dbReference type="Gene3D" id="2.70.150.10">
    <property type="entry name" value="Calcium-transporting ATPase, cytoplasmic transduction domain A"/>
    <property type="match status" value="1"/>
</dbReference>
<dbReference type="SUPFAM" id="SSF56784">
    <property type="entry name" value="HAD-like"/>
    <property type="match status" value="1"/>
</dbReference>
<dbReference type="OrthoDB" id="48943at2759"/>
<keyword evidence="16" id="KW-1185">Reference proteome</keyword>
<keyword evidence="3 12" id="KW-0812">Transmembrane</keyword>
<keyword evidence="9 12" id="KW-1133">Transmembrane helix</keyword>
<feature type="transmembrane region" description="Helical" evidence="12">
    <location>
        <begin position="494"/>
        <end position="512"/>
    </location>
</feature>
<feature type="transmembrane region" description="Helical" evidence="12">
    <location>
        <begin position="1328"/>
        <end position="1350"/>
    </location>
</feature>
<keyword evidence="4" id="KW-0479">Metal-binding</keyword>
<evidence type="ECO:0000256" key="6">
    <source>
        <dbReference type="ARBA" id="ARBA00022840"/>
    </source>
</evidence>
<accession>A0A9W8AFV7</accession>